<dbReference type="AlphaFoldDB" id="A0A1B4PPY3"/>
<proteinExistence type="predicted"/>
<protein>
    <submittedName>
        <fullName evidence="2">Uncharacterized protein</fullName>
    </submittedName>
</protein>
<feature type="region of interest" description="Disordered" evidence="1">
    <location>
        <begin position="316"/>
        <end position="341"/>
    </location>
</feature>
<evidence type="ECO:0000313" key="2">
    <source>
        <dbReference type="EMBL" id="AOK15989.1"/>
    </source>
</evidence>
<reference evidence="2 3" key="1">
    <citation type="submission" date="2015-12" db="EMBL/GenBank/DDBJ databases">
        <title>Diversity of Burkholderia near neighbor genomes.</title>
        <authorList>
            <person name="Sahl J."/>
            <person name="Wagner D."/>
            <person name="Keim P."/>
        </authorList>
    </citation>
    <scope>NUCLEOTIDE SEQUENCE [LARGE SCALE GENOMIC DNA]</scope>
    <source>
        <strain evidence="2 3">MSMB1184WGS</strain>
    </source>
</reference>
<sequence>MDPGRQFVFHNPEAFLAMSVQAALRDTSAADKPDYARLPPPVRYRAAGALDAWDRVRLEAQKIWQFDFQAMLAAYPIDRLFDEFPRFVTTCVRSLAAGLDPQDLENARRSLTWQIYHASNGAMYEPTAALHRLLDGAYIADDVPIGLVEFPAPALCIIPNSAWQGYKDDGICAIALFRRRLESGTTTVDQLTMVTWQEFSSGDFRTQLVTYPLDKPDRTVKQILEDLNNQCAPERREKALFYWQQVFDYVVKLMLYLKLPDAHVEADLAYSRAPREFKGLGQRKRRERLAEIEYLYDRHIVGPAVLDWEPIGADGSEAGATHHEKSPHWRRPHFKMQPHGPQSSLRKVIFVGPTIVRSDKLGL</sequence>
<dbReference type="RefSeq" id="WP_069269967.1">
    <property type="nucleotide sequence ID" value="NZ_CP013443.1"/>
</dbReference>
<evidence type="ECO:0000256" key="1">
    <source>
        <dbReference type="SAM" id="MobiDB-lite"/>
    </source>
</evidence>
<dbReference type="Pfam" id="PF26125">
    <property type="entry name" value="AcrVA2-like"/>
    <property type="match status" value="1"/>
</dbReference>
<gene>
    <name evidence="2" type="ORF">WT26_08135</name>
</gene>
<name>A0A1B4PPY3_BURCE</name>
<dbReference type="EMBL" id="CP013443">
    <property type="protein sequence ID" value="AOK15989.1"/>
    <property type="molecule type" value="Genomic_DNA"/>
</dbReference>
<organism evidence="2 3">
    <name type="scientific">Burkholderia cepacia</name>
    <name type="common">Pseudomonas cepacia</name>
    <dbReference type="NCBI Taxonomy" id="292"/>
    <lineage>
        <taxon>Bacteria</taxon>
        <taxon>Pseudomonadati</taxon>
        <taxon>Pseudomonadota</taxon>
        <taxon>Betaproteobacteria</taxon>
        <taxon>Burkholderiales</taxon>
        <taxon>Burkholderiaceae</taxon>
        <taxon>Burkholderia</taxon>
        <taxon>Burkholderia cepacia complex</taxon>
    </lineage>
</organism>
<dbReference type="InterPro" id="IPR058915">
    <property type="entry name" value="AcrVA2-like"/>
</dbReference>
<dbReference type="Proteomes" id="UP000094776">
    <property type="component" value="Chromosome 1"/>
</dbReference>
<evidence type="ECO:0000313" key="3">
    <source>
        <dbReference type="Proteomes" id="UP000094776"/>
    </source>
</evidence>
<accession>A0A1B4PPY3</accession>